<feature type="non-terminal residue" evidence="1">
    <location>
        <position position="1"/>
    </location>
</feature>
<organism evidence="1 2">
    <name type="scientific">Phytophthora aleatoria</name>
    <dbReference type="NCBI Taxonomy" id="2496075"/>
    <lineage>
        <taxon>Eukaryota</taxon>
        <taxon>Sar</taxon>
        <taxon>Stramenopiles</taxon>
        <taxon>Oomycota</taxon>
        <taxon>Peronosporomycetes</taxon>
        <taxon>Peronosporales</taxon>
        <taxon>Peronosporaceae</taxon>
        <taxon>Phytophthora</taxon>
    </lineage>
</organism>
<keyword evidence="2" id="KW-1185">Reference proteome</keyword>
<protein>
    <submittedName>
        <fullName evidence="1">Uncharacterized protein</fullName>
    </submittedName>
</protein>
<accession>A0A8J5M7S2</accession>
<sequence length="93" mass="10580">MSSERRSYSINEKLAVIANYQKGVKGHGFAALSAKHNVPVETIRGWHKVEDQMKAALKNRQVATRVSRRVTARNTKGLRVKDAYIRLQAKNIY</sequence>
<dbReference type="AlphaFoldDB" id="A0A8J5M7S2"/>
<proteinExistence type="predicted"/>
<name>A0A8J5M7S2_9STRA</name>
<reference evidence="1" key="1">
    <citation type="submission" date="2021-01" db="EMBL/GenBank/DDBJ databases">
        <title>Phytophthora aleatoria, a newly-described species from Pinus radiata is distinct from Phytophthora cactorum isolates based on comparative genomics.</title>
        <authorList>
            <person name="Mcdougal R."/>
            <person name="Panda P."/>
            <person name="Williams N."/>
            <person name="Studholme D.J."/>
        </authorList>
    </citation>
    <scope>NUCLEOTIDE SEQUENCE</scope>
    <source>
        <strain evidence="1">NZFS 4037</strain>
    </source>
</reference>
<comment type="caution">
    <text evidence="1">The sequence shown here is derived from an EMBL/GenBank/DDBJ whole genome shotgun (WGS) entry which is preliminary data.</text>
</comment>
<gene>
    <name evidence="1" type="ORF">JG688_00006406</name>
</gene>
<dbReference type="EMBL" id="JAENGY010000279">
    <property type="protein sequence ID" value="KAG6967219.1"/>
    <property type="molecule type" value="Genomic_DNA"/>
</dbReference>
<evidence type="ECO:0000313" key="2">
    <source>
        <dbReference type="Proteomes" id="UP000709295"/>
    </source>
</evidence>
<dbReference type="Proteomes" id="UP000709295">
    <property type="component" value="Unassembled WGS sequence"/>
</dbReference>
<evidence type="ECO:0000313" key="1">
    <source>
        <dbReference type="EMBL" id="KAG6967219.1"/>
    </source>
</evidence>